<proteinExistence type="predicted"/>
<dbReference type="RefSeq" id="WP_374838489.1">
    <property type="nucleotide sequence ID" value="NZ_JBHEEW010000007.1"/>
</dbReference>
<sequence>MAADRTAILAWISAAAAEIVTDADDAADIAVRIDAADTLGVAAFAAETIDLVRIIGESVRDGRGFAALALPETAGETRDALALLSAIGQALAIGRVAWPSRPAARAARTRLGNAAELAYAIAARLDAGLYAWLRALMQVAIRLVSEIAANSTPMARVTTNTSLPSTALAYQLYGDATRAGQLIDTAGSATPMLMPGSFDALAG</sequence>
<accession>A0ABW3YWK6</accession>
<name>A0ABW3YWK6_MYCRA</name>
<gene>
    <name evidence="1" type="ORF">ACFQ33_10385</name>
</gene>
<reference evidence="2" key="1">
    <citation type="journal article" date="2019" name="Int. J. Syst. Evol. Microbiol.">
        <title>The Global Catalogue of Microorganisms (GCM) 10K type strain sequencing project: providing services to taxonomists for standard genome sequencing and annotation.</title>
        <authorList>
            <consortium name="The Broad Institute Genomics Platform"/>
            <consortium name="The Broad Institute Genome Sequencing Center for Infectious Disease"/>
            <person name="Wu L."/>
            <person name="Ma J."/>
        </authorList>
    </citation>
    <scope>NUCLEOTIDE SEQUENCE [LARGE SCALE GENOMIC DNA]</scope>
    <source>
        <strain evidence="2">CCUG 55609</strain>
    </source>
</reference>
<evidence type="ECO:0008006" key="3">
    <source>
        <dbReference type="Google" id="ProtNLM"/>
    </source>
</evidence>
<keyword evidence="2" id="KW-1185">Reference proteome</keyword>
<evidence type="ECO:0000313" key="2">
    <source>
        <dbReference type="Proteomes" id="UP001597173"/>
    </source>
</evidence>
<organism evidence="1 2">
    <name type="scientific">Mycoplana ramosa</name>
    <name type="common">Mycoplana bullata</name>
    <dbReference type="NCBI Taxonomy" id="40837"/>
    <lineage>
        <taxon>Bacteria</taxon>
        <taxon>Pseudomonadati</taxon>
        <taxon>Pseudomonadota</taxon>
        <taxon>Alphaproteobacteria</taxon>
        <taxon>Hyphomicrobiales</taxon>
        <taxon>Rhizobiaceae</taxon>
        <taxon>Mycoplana</taxon>
    </lineage>
</organism>
<dbReference type="Proteomes" id="UP001597173">
    <property type="component" value="Unassembled WGS sequence"/>
</dbReference>
<protein>
    <recommendedName>
        <fullName evidence="3">Acyl-CoA dehydrogenase</fullName>
    </recommendedName>
</protein>
<comment type="caution">
    <text evidence="1">The sequence shown here is derived from an EMBL/GenBank/DDBJ whole genome shotgun (WGS) entry which is preliminary data.</text>
</comment>
<dbReference type="EMBL" id="JBHTNF010000005">
    <property type="protein sequence ID" value="MFD1328298.1"/>
    <property type="molecule type" value="Genomic_DNA"/>
</dbReference>
<evidence type="ECO:0000313" key="1">
    <source>
        <dbReference type="EMBL" id="MFD1328298.1"/>
    </source>
</evidence>